<dbReference type="Proteomes" id="UP000290288">
    <property type="component" value="Unassembled WGS sequence"/>
</dbReference>
<evidence type="ECO:0000313" key="3">
    <source>
        <dbReference type="Proteomes" id="UP000290288"/>
    </source>
</evidence>
<dbReference type="OrthoDB" id="3066747at2759"/>
<feature type="region of interest" description="Disordered" evidence="1">
    <location>
        <begin position="251"/>
        <end position="282"/>
    </location>
</feature>
<organism evidence="2 3">
    <name type="scientific">Candolleomyces aberdarensis</name>
    <dbReference type="NCBI Taxonomy" id="2316362"/>
    <lineage>
        <taxon>Eukaryota</taxon>
        <taxon>Fungi</taxon>
        <taxon>Dikarya</taxon>
        <taxon>Basidiomycota</taxon>
        <taxon>Agaricomycotina</taxon>
        <taxon>Agaricomycetes</taxon>
        <taxon>Agaricomycetidae</taxon>
        <taxon>Agaricales</taxon>
        <taxon>Agaricineae</taxon>
        <taxon>Psathyrellaceae</taxon>
        <taxon>Candolleomyces</taxon>
    </lineage>
</organism>
<feature type="compositionally biased region" description="Polar residues" evidence="1">
    <location>
        <begin position="195"/>
        <end position="209"/>
    </location>
</feature>
<reference evidence="2 3" key="1">
    <citation type="submission" date="2019-01" db="EMBL/GenBank/DDBJ databases">
        <title>Draft genome sequence of Psathyrella aberdarensis IHI B618.</title>
        <authorList>
            <person name="Buettner E."/>
            <person name="Kellner H."/>
        </authorList>
    </citation>
    <scope>NUCLEOTIDE SEQUENCE [LARGE SCALE GENOMIC DNA]</scope>
    <source>
        <strain evidence="2 3">IHI B618</strain>
    </source>
</reference>
<dbReference type="AlphaFoldDB" id="A0A4Q2DGJ2"/>
<name>A0A4Q2DGJ2_9AGAR</name>
<dbReference type="EMBL" id="SDEE01000230">
    <property type="protein sequence ID" value="RXW18957.1"/>
    <property type="molecule type" value="Genomic_DNA"/>
</dbReference>
<proteinExistence type="predicted"/>
<protein>
    <submittedName>
        <fullName evidence="2">Uncharacterized protein</fullName>
    </submittedName>
</protein>
<evidence type="ECO:0000256" key="1">
    <source>
        <dbReference type="SAM" id="MobiDB-lite"/>
    </source>
</evidence>
<gene>
    <name evidence="2" type="ORF">EST38_g6897</name>
</gene>
<keyword evidence="3" id="KW-1185">Reference proteome</keyword>
<feature type="compositionally biased region" description="Basic and acidic residues" evidence="1">
    <location>
        <begin position="264"/>
        <end position="282"/>
    </location>
</feature>
<feature type="compositionally biased region" description="Basic and acidic residues" evidence="1">
    <location>
        <begin position="91"/>
        <end position="100"/>
    </location>
</feature>
<evidence type="ECO:0000313" key="2">
    <source>
        <dbReference type="EMBL" id="RXW18957.1"/>
    </source>
</evidence>
<feature type="region of interest" description="Disordered" evidence="1">
    <location>
        <begin position="185"/>
        <end position="233"/>
    </location>
</feature>
<feature type="compositionally biased region" description="Low complexity" evidence="1">
    <location>
        <begin position="185"/>
        <end position="194"/>
    </location>
</feature>
<comment type="caution">
    <text evidence="2">The sequence shown here is derived from an EMBL/GenBank/DDBJ whole genome shotgun (WGS) entry which is preliminary data.</text>
</comment>
<accession>A0A4Q2DGJ2</accession>
<feature type="region of interest" description="Disordered" evidence="1">
    <location>
        <begin position="79"/>
        <end position="168"/>
    </location>
</feature>
<sequence length="282" mass="31170">MKEASFSFHAPVGYIARADQDPLNPVLNYQLSSSLNELHSLHTRMMILHHKGLANGSCRTSLTSGILRRLKVESLYEVSLGSEPSARNQRIRGESYRSHVPENTGSRSSLIMDRNMEIGPSRPRAYSEASSSTVPPQGASHRPGRSSSPDEHQGRWSPAAEGSRQNHQNELHTPIPRELIQPSSSFLSDDASTSQPEGESEGNSETVASGSGARSAGNPIRFREPLTAGSRQQHRVVRGGVAVMQVKWESDRKRRQGYFAPETGSEKSKFRHYSKDDCCFDE</sequence>